<organism evidence="2 3">
    <name type="scientific">Nicotiana tabacum</name>
    <name type="common">Common tobacco</name>
    <dbReference type="NCBI Taxonomy" id="4097"/>
    <lineage>
        <taxon>Eukaryota</taxon>
        <taxon>Viridiplantae</taxon>
        <taxon>Streptophyta</taxon>
        <taxon>Embryophyta</taxon>
        <taxon>Tracheophyta</taxon>
        <taxon>Spermatophyta</taxon>
        <taxon>Magnoliopsida</taxon>
        <taxon>eudicotyledons</taxon>
        <taxon>Gunneridae</taxon>
        <taxon>Pentapetalae</taxon>
        <taxon>asterids</taxon>
        <taxon>lamiids</taxon>
        <taxon>Solanales</taxon>
        <taxon>Solanaceae</taxon>
        <taxon>Nicotianoideae</taxon>
        <taxon>Nicotianeae</taxon>
        <taxon>Nicotiana</taxon>
    </lineage>
</organism>
<feature type="compositionally biased region" description="Polar residues" evidence="1">
    <location>
        <begin position="190"/>
        <end position="202"/>
    </location>
</feature>
<dbReference type="AlphaFoldDB" id="A0A1S3ZYN7"/>
<evidence type="ECO:0000313" key="2">
    <source>
        <dbReference type="Proteomes" id="UP000790787"/>
    </source>
</evidence>
<protein>
    <submittedName>
        <fullName evidence="3">Uncharacterized protein LOC107791786 isoform X1</fullName>
    </submittedName>
    <submittedName>
        <fullName evidence="3">Uncharacterized protein isoform X1</fullName>
    </submittedName>
</protein>
<dbReference type="RefSeq" id="XP_016469406.1">
    <property type="nucleotide sequence ID" value="XM_016613920.2"/>
</dbReference>
<evidence type="ECO:0000256" key="1">
    <source>
        <dbReference type="SAM" id="MobiDB-lite"/>
    </source>
</evidence>
<gene>
    <name evidence="3" type="primary">LOC107791786</name>
</gene>
<evidence type="ECO:0000313" key="3">
    <source>
        <dbReference type="RefSeq" id="XP_016469406.1"/>
    </source>
</evidence>
<dbReference type="PANTHER" id="PTHR33144">
    <property type="entry name" value="OS10G0409366 PROTEIN-RELATED"/>
    <property type="match status" value="1"/>
</dbReference>
<feature type="compositionally biased region" description="Polar residues" evidence="1">
    <location>
        <begin position="210"/>
        <end position="220"/>
    </location>
</feature>
<dbReference type="RefSeq" id="XP_016469406.1">
    <property type="nucleotide sequence ID" value="XM_016613920.1"/>
</dbReference>
<dbReference type="GeneID" id="107791786"/>
<dbReference type="PANTHER" id="PTHR33144:SF45">
    <property type="entry name" value="TRANSPOSASE TNP1_EN_SPM-LIKE DOMAIN-CONTAINING PROTEIN"/>
    <property type="match status" value="1"/>
</dbReference>
<sequence>MPKSYFNDCFNNIIKSHFCFVTLEEVAREYVYRSIAKKWAASRQKLWDEFKDPLKTKDEIMDNVPVGITRDQWTFFVNYRSKEETQEKIKLAVSESTVDESEISPNDAAGKVLGKEYPGRVRCLGLGATPSNTFRETNLRPGNIRIVSNNVGCSSGCQEKYNQLMNTLKAYMIMKEGSIAEQFAGIFASTPTTPRDATSGPVSLTDAKRSSSASNLCDSN</sequence>
<accession>A0A1S3ZYN7</accession>
<feature type="region of interest" description="Disordered" evidence="1">
    <location>
        <begin position="190"/>
        <end position="220"/>
    </location>
</feature>
<reference evidence="3" key="2">
    <citation type="submission" date="2025-08" db="UniProtKB">
        <authorList>
            <consortium name="RefSeq"/>
        </authorList>
    </citation>
    <scope>IDENTIFICATION</scope>
    <source>
        <tissue evidence="3">Leaf</tissue>
    </source>
</reference>
<dbReference type="OrthoDB" id="1296398at2759"/>
<dbReference type="KEGG" id="nta:107791786"/>
<dbReference type="PaxDb" id="4097-A0A1S3ZYN7"/>
<proteinExistence type="predicted"/>
<reference evidence="2" key="1">
    <citation type="journal article" date="2014" name="Nat. Commun.">
        <title>The tobacco genome sequence and its comparison with those of tomato and potato.</title>
        <authorList>
            <person name="Sierro N."/>
            <person name="Battey J.N."/>
            <person name="Ouadi S."/>
            <person name="Bakaher N."/>
            <person name="Bovet L."/>
            <person name="Willig A."/>
            <person name="Goepfert S."/>
            <person name="Peitsch M.C."/>
            <person name="Ivanov N.V."/>
        </authorList>
    </citation>
    <scope>NUCLEOTIDE SEQUENCE [LARGE SCALE GENOMIC DNA]</scope>
</reference>
<keyword evidence="2" id="KW-1185">Reference proteome</keyword>
<name>A0A1S3ZYN7_TOBAC</name>
<dbReference type="Proteomes" id="UP000790787">
    <property type="component" value="Chromosome 20"/>
</dbReference>